<feature type="compositionally biased region" description="Low complexity" evidence="1">
    <location>
        <begin position="11"/>
        <end position="23"/>
    </location>
</feature>
<evidence type="ECO:0000256" key="1">
    <source>
        <dbReference type="SAM" id="MobiDB-lite"/>
    </source>
</evidence>
<dbReference type="Gene3D" id="1.20.1280.50">
    <property type="match status" value="1"/>
</dbReference>
<feature type="domain" description="F-box" evidence="2">
    <location>
        <begin position="151"/>
        <end position="206"/>
    </location>
</feature>
<dbReference type="SUPFAM" id="SSF52047">
    <property type="entry name" value="RNI-like"/>
    <property type="match status" value="1"/>
</dbReference>
<feature type="region of interest" description="Disordered" evidence="1">
    <location>
        <begin position="1"/>
        <end position="25"/>
    </location>
</feature>
<gene>
    <name evidence="3" type="ORF">NLI96_g7004</name>
</gene>
<feature type="compositionally biased region" description="Pro residues" evidence="1">
    <location>
        <begin position="1"/>
        <end position="10"/>
    </location>
</feature>
<protein>
    <recommendedName>
        <fullName evidence="2">F-box domain-containing protein</fullName>
    </recommendedName>
</protein>
<evidence type="ECO:0000259" key="2">
    <source>
        <dbReference type="Pfam" id="PF12937"/>
    </source>
</evidence>
<keyword evidence="4" id="KW-1185">Reference proteome</keyword>
<dbReference type="InterPro" id="IPR032675">
    <property type="entry name" value="LRR_dom_sf"/>
</dbReference>
<accession>A0AAD5YHM7</accession>
<organism evidence="3 4">
    <name type="scientific">Meripilus lineatus</name>
    <dbReference type="NCBI Taxonomy" id="2056292"/>
    <lineage>
        <taxon>Eukaryota</taxon>
        <taxon>Fungi</taxon>
        <taxon>Dikarya</taxon>
        <taxon>Basidiomycota</taxon>
        <taxon>Agaricomycotina</taxon>
        <taxon>Agaricomycetes</taxon>
        <taxon>Polyporales</taxon>
        <taxon>Meripilaceae</taxon>
        <taxon>Meripilus</taxon>
    </lineage>
</organism>
<dbReference type="EMBL" id="JANAWD010000275">
    <property type="protein sequence ID" value="KAJ3482388.1"/>
    <property type="molecule type" value="Genomic_DNA"/>
</dbReference>
<dbReference type="Proteomes" id="UP001212997">
    <property type="component" value="Unassembled WGS sequence"/>
</dbReference>
<reference evidence="3" key="1">
    <citation type="submission" date="2022-07" db="EMBL/GenBank/DDBJ databases">
        <title>Genome Sequence of Physisporinus lineatus.</title>
        <authorList>
            <person name="Buettner E."/>
        </authorList>
    </citation>
    <scope>NUCLEOTIDE SEQUENCE</scope>
    <source>
        <strain evidence="3">VT162</strain>
    </source>
</reference>
<evidence type="ECO:0000313" key="3">
    <source>
        <dbReference type="EMBL" id="KAJ3482388.1"/>
    </source>
</evidence>
<name>A0AAD5YHM7_9APHY</name>
<dbReference type="InterPro" id="IPR001810">
    <property type="entry name" value="F-box_dom"/>
</dbReference>
<dbReference type="Gene3D" id="3.80.10.10">
    <property type="entry name" value="Ribonuclease Inhibitor"/>
    <property type="match status" value="1"/>
</dbReference>
<evidence type="ECO:0000313" key="4">
    <source>
        <dbReference type="Proteomes" id="UP001212997"/>
    </source>
</evidence>
<comment type="caution">
    <text evidence="3">The sequence shown here is derived from an EMBL/GenBank/DDBJ whole genome shotgun (WGS) entry which is preliminary data.</text>
</comment>
<sequence length="609" mass="68493">MPRRPLPTPPATTAATHTTIPAPITIPAPVPNPALATIPATATIPIPPWAPNPTPTAPTTNNAPLSFDELMHHHWDANWLLRRSLSNFPEPVTPLPRPSLEARFRLFKAELESLEAVLAAVAPSRSSTVDGRIAVIRHNLKVLTWQLFPINDFPSEILFEIFRYALMSSRDDQQTVATRLLLTRVCRRWRQQALGDGMLWSQIVFRDGYPFTRSLNSLKRAGSIPLDIVIMPPTQLSYEPAPPPMHHPQSITYLVDQVLRRASTIRSLRFHLQMWETASIVFQKLGAVDMPLLEEFALHRSGNLYGWIQSGELQPAFKDPLVLWNGRAPPKLRTLLINGMTYDWEHVSSSNLTALDLRRMAMAACPSLLQFREMLSGCPRLFGLALDASGPRWEMGPENQNSAPVNIRSLRELTLGDQSVAYALFVLSQFTAPRLVFLMLLNLNGEDFGPVIQFLSGRFPLVQILEMLSVVVMDDRQQQNINMTRLVMWLQSMPDLTILKVASVNPYILEGFLCKLRIDDEEKAKLAAENKRTFGILCPRLKYLQFRAQQPAIIHRMASIRKGFGAPFDKATVKGFVWTVGAQVPEAEPITKQVAQEDIAFFASNQNQD</sequence>
<dbReference type="AlphaFoldDB" id="A0AAD5YHM7"/>
<dbReference type="InterPro" id="IPR036047">
    <property type="entry name" value="F-box-like_dom_sf"/>
</dbReference>
<dbReference type="Pfam" id="PF12937">
    <property type="entry name" value="F-box-like"/>
    <property type="match status" value="1"/>
</dbReference>
<proteinExistence type="predicted"/>
<dbReference type="SUPFAM" id="SSF81383">
    <property type="entry name" value="F-box domain"/>
    <property type="match status" value="1"/>
</dbReference>